<protein>
    <submittedName>
        <fullName evidence="2">Uncharacterized protein</fullName>
    </submittedName>
</protein>
<reference evidence="3" key="1">
    <citation type="submission" date="2016-04" db="EMBL/GenBank/DDBJ databases">
        <authorList>
            <person name="Ray J."/>
            <person name="Price M."/>
            <person name="Deutschbauer A."/>
        </authorList>
    </citation>
    <scope>NUCLEOTIDE SEQUENCE [LARGE SCALE GENOMIC DNA]</scope>
    <source>
        <strain evidence="3">FW300-N2E2</strain>
    </source>
</reference>
<evidence type="ECO:0000313" key="3">
    <source>
        <dbReference type="Proteomes" id="UP000076083"/>
    </source>
</evidence>
<dbReference type="AlphaFoldDB" id="A0A160A347"/>
<dbReference type="RefSeq" id="WP_063324293.1">
    <property type="nucleotide sequence ID" value="NZ_CP015225.1"/>
</dbReference>
<feature type="region of interest" description="Disordered" evidence="1">
    <location>
        <begin position="1"/>
        <end position="35"/>
    </location>
</feature>
<evidence type="ECO:0000313" key="2">
    <source>
        <dbReference type="EMBL" id="AMZ74289.1"/>
    </source>
</evidence>
<proteinExistence type="predicted"/>
<feature type="compositionally biased region" description="Basic and acidic residues" evidence="1">
    <location>
        <begin position="1"/>
        <end position="19"/>
    </location>
</feature>
<name>A0A160A347_PSEFL</name>
<gene>
    <name evidence="2" type="ORF">TK06_25375</name>
</gene>
<organism evidence="2 3">
    <name type="scientific">Pseudomonas fluorescens</name>
    <dbReference type="NCBI Taxonomy" id="294"/>
    <lineage>
        <taxon>Bacteria</taxon>
        <taxon>Pseudomonadati</taxon>
        <taxon>Pseudomonadota</taxon>
        <taxon>Gammaproteobacteria</taxon>
        <taxon>Pseudomonadales</taxon>
        <taxon>Pseudomonadaceae</taxon>
        <taxon>Pseudomonas</taxon>
    </lineage>
</organism>
<dbReference type="EMBL" id="CP015225">
    <property type="protein sequence ID" value="AMZ74289.1"/>
    <property type="molecule type" value="Genomic_DNA"/>
</dbReference>
<sequence length="189" mass="21571">MIPVTRPKEPADFDKDVRTPGKQWLTDNPGAPRPSPLWNKCSRELADHYANLCAYAAMLDPTGGTVDHYLSYKHYPGLTYEWSNYRFASGTLNSSKKTADDTVLDPHDVGPGWFEIILPSLQMRTTAAIPPAYRDKAEYTLKRLKLRDGERVIRWRQSWYNMYKQKKLTLEGLREVAPLIADAVEKAAL</sequence>
<accession>A0A160A347</accession>
<evidence type="ECO:0000256" key="1">
    <source>
        <dbReference type="SAM" id="MobiDB-lite"/>
    </source>
</evidence>
<reference evidence="2 3" key="2">
    <citation type="journal article" date="2018" name="Nature">
        <title>Mutant phenotypes for thousands of bacterial genes of unknown function.</title>
        <authorList>
            <person name="Price M.N."/>
            <person name="Wetmore K.M."/>
            <person name="Waters R.J."/>
            <person name="Callaghan M."/>
            <person name="Ray J."/>
            <person name="Liu H."/>
            <person name="Kuehl J.V."/>
            <person name="Melnyk R.A."/>
            <person name="Lamson J.S."/>
            <person name="Suh Y."/>
            <person name="Carlson H.K."/>
            <person name="Esquivel Z."/>
            <person name="Sadeeshkumar H."/>
            <person name="Chakraborty R."/>
            <person name="Zane G.M."/>
            <person name="Rubin B.E."/>
            <person name="Wall J.D."/>
            <person name="Visel A."/>
            <person name="Bristow J."/>
            <person name="Blow M.J."/>
            <person name="Arkin A.P."/>
            <person name="Deutschbauer A.M."/>
        </authorList>
    </citation>
    <scope>NUCLEOTIDE SEQUENCE [LARGE SCALE GENOMIC DNA]</scope>
    <source>
        <strain evidence="2 3">FW300-N2E2</strain>
    </source>
</reference>
<dbReference type="Proteomes" id="UP000076083">
    <property type="component" value="Chromosome"/>
</dbReference>